<name>W7EFR8_BIPV3</name>
<sequence>MLERLTLRGSHSISATLAKDGACDLSGLASIAFTLQVVFSSPYIFQQFAQSWFARVSRITLPPVNITMGSRIEGLLKNLRKVPDGEIISEAEFKHPLSFLQPWGFTIYRTYYEPGSDQRWDELIQSITNGAKDAIRGNVKPTDDPAMIAKTEELFKPDARSDPAVLDGLALEEVRQLYHNGTGGQPMNTDRDPWRIFILADREVLTNPNLGMIKCVAADYDAAACVPRNQRFGPQRYFG</sequence>
<dbReference type="GeneID" id="26251409"/>
<evidence type="ECO:0000313" key="2">
    <source>
        <dbReference type="Proteomes" id="UP000054337"/>
    </source>
</evidence>
<evidence type="ECO:0000313" key="1">
    <source>
        <dbReference type="EMBL" id="EUN29483.1"/>
    </source>
</evidence>
<keyword evidence="2" id="KW-1185">Reference proteome</keyword>
<dbReference type="Proteomes" id="UP000054337">
    <property type="component" value="Unassembled WGS sequence"/>
</dbReference>
<accession>W7EFR8</accession>
<gene>
    <name evidence="1" type="ORF">COCVIDRAFT_13900</name>
</gene>
<dbReference type="RefSeq" id="XP_014559022.1">
    <property type="nucleotide sequence ID" value="XM_014703536.1"/>
</dbReference>
<organism evidence="1 2">
    <name type="scientific">Bipolaris victoriae (strain FI3)</name>
    <name type="common">Victoria blight of oats agent</name>
    <name type="synonym">Cochliobolus victoriae</name>
    <dbReference type="NCBI Taxonomy" id="930091"/>
    <lineage>
        <taxon>Eukaryota</taxon>
        <taxon>Fungi</taxon>
        <taxon>Dikarya</taxon>
        <taxon>Ascomycota</taxon>
        <taxon>Pezizomycotina</taxon>
        <taxon>Dothideomycetes</taxon>
        <taxon>Pleosporomycetidae</taxon>
        <taxon>Pleosporales</taxon>
        <taxon>Pleosporineae</taxon>
        <taxon>Pleosporaceae</taxon>
        <taxon>Bipolaris</taxon>
    </lineage>
</organism>
<dbReference type="HOGENOM" id="CLU_1160934_0_0_1"/>
<dbReference type="EMBL" id="KI968712">
    <property type="protein sequence ID" value="EUN29483.1"/>
    <property type="molecule type" value="Genomic_DNA"/>
</dbReference>
<dbReference type="AlphaFoldDB" id="W7EFR8"/>
<dbReference type="OrthoDB" id="6499973at2759"/>
<proteinExistence type="predicted"/>
<reference evidence="1 2" key="1">
    <citation type="journal article" date="2013" name="PLoS Genet.">
        <title>Comparative genome structure, secondary metabolite, and effector coding capacity across Cochliobolus pathogens.</title>
        <authorList>
            <person name="Condon B.J."/>
            <person name="Leng Y."/>
            <person name="Wu D."/>
            <person name="Bushley K.E."/>
            <person name="Ohm R.A."/>
            <person name="Otillar R."/>
            <person name="Martin J."/>
            <person name="Schackwitz W."/>
            <person name="Grimwood J."/>
            <person name="MohdZainudin N."/>
            <person name="Xue C."/>
            <person name="Wang R."/>
            <person name="Manning V.A."/>
            <person name="Dhillon B."/>
            <person name="Tu Z.J."/>
            <person name="Steffenson B.J."/>
            <person name="Salamov A."/>
            <person name="Sun H."/>
            <person name="Lowry S."/>
            <person name="LaButti K."/>
            <person name="Han J."/>
            <person name="Copeland A."/>
            <person name="Lindquist E."/>
            <person name="Barry K."/>
            <person name="Schmutz J."/>
            <person name="Baker S.E."/>
            <person name="Ciuffetti L.M."/>
            <person name="Grigoriev I.V."/>
            <person name="Zhong S."/>
            <person name="Turgeon B.G."/>
        </authorList>
    </citation>
    <scope>NUCLEOTIDE SEQUENCE [LARGE SCALE GENOMIC DNA]</scope>
    <source>
        <strain evidence="1 2">FI3</strain>
    </source>
</reference>
<protein>
    <submittedName>
        <fullName evidence="1">Uncharacterized protein</fullName>
    </submittedName>
</protein>